<proteinExistence type="predicted"/>
<dbReference type="NCBIfam" id="TIGR01167">
    <property type="entry name" value="LPXTG_anchor"/>
    <property type="match status" value="1"/>
</dbReference>
<dbReference type="RefSeq" id="WP_311629704.1">
    <property type="nucleotide sequence ID" value="NZ_JAVREN010000007.1"/>
</dbReference>
<evidence type="ECO:0000256" key="2">
    <source>
        <dbReference type="SAM" id="Phobius"/>
    </source>
</evidence>
<evidence type="ECO:0000256" key="1">
    <source>
        <dbReference type="SAM" id="MobiDB-lite"/>
    </source>
</evidence>
<keyword evidence="2" id="KW-0812">Transmembrane</keyword>
<keyword evidence="3" id="KW-0732">Signal</keyword>
<keyword evidence="2" id="KW-1133">Transmembrane helix</keyword>
<evidence type="ECO:0000313" key="4">
    <source>
        <dbReference type="EMBL" id="MDT0306776.1"/>
    </source>
</evidence>
<keyword evidence="5" id="KW-1185">Reference proteome</keyword>
<protein>
    <submittedName>
        <fullName evidence="4">SCO1860 family LAETG-anchored protein</fullName>
    </submittedName>
</protein>
<feature type="compositionally biased region" description="Polar residues" evidence="1">
    <location>
        <begin position="261"/>
        <end position="281"/>
    </location>
</feature>
<comment type="caution">
    <text evidence="4">The sequence shown here is derived from an EMBL/GenBank/DDBJ whole genome shotgun (WGS) entry which is preliminary data.</text>
</comment>
<dbReference type="Proteomes" id="UP001183388">
    <property type="component" value="Unassembled WGS sequence"/>
</dbReference>
<dbReference type="NCBIfam" id="NF041528">
    <property type="entry name" value="strep_LAETG"/>
    <property type="match status" value="1"/>
</dbReference>
<sequence>MNNTALRRSGPRRSAVLIATAVLLGTAAAPAFAAEDEQQTQGTANAAVLRTELAVSLLDGAANLPLEVVLNEVSAPETEEETLLSATLNGYNDGEAFQVLDAEVASASATSDDSGSAAEVEIVDAEVTLPGLTDALVEAELITAEATCPVDGAPTAAANFGGTVSVLGQTVDVSVDGEVEVRVDGVGTVTVGLSQSETTDTSAAATALALEVHVDPLNLGVAAIDGRVALAEASCDGAGGSSSGGTDGGDNGGSGDTDSAQSTGGSTEGATDGSTDGSTDGATDGSTEGAADGSSAGSAGEDPDLAETGSSSNTPLIVGSAAALLAAGAGAVFFARRRRGTTTEA</sequence>
<gene>
    <name evidence="4" type="ORF">RM780_07340</name>
</gene>
<feature type="compositionally biased region" description="Gly residues" evidence="1">
    <location>
        <begin position="237"/>
        <end position="255"/>
    </location>
</feature>
<dbReference type="NCBIfam" id="NF040603">
    <property type="entry name" value="choice_anch_P"/>
    <property type="match status" value="1"/>
</dbReference>
<dbReference type="NCBIfam" id="NF041527">
    <property type="entry name" value="SCO1860_LAETG"/>
    <property type="match status" value="1"/>
</dbReference>
<evidence type="ECO:0000313" key="5">
    <source>
        <dbReference type="Proteomes" id="UP001183388"/>
    </source>
</evidence>
<feature type="region of interest" description="Disordered" evidence="1">
    <location>
        <begin position="234"/>
        <end position="315"/>
    </location>
</feature>
<feature type="transmembrane region" description="Helical" evidence="2">
    <location>
        <begin position="316"/>
        <end position="335"/>
    </location>
</feature>
<feature type="signal peptide" evidence="3">
    <location>
        <begin position="1"/>
        <end position="33"/>
    </location>
</feature>
<evidence type="ECO:0000256" key="3">
    <source>
        <dbReference type="SAM" id="SignalP"/>
    </source>
</evidence>
<feature type="compositionally biased region" description="Low complexity" evidence="1">
    <location>
        <begin position="284"/>
        <end position="300"/>
    </location>
</feature>
<dbReference type="InterPro" id="IPR048202">
    <property type="entry name" value="SCO1860-like"/>
</dbReference>
<organism evidence="4 5">
    <name type="scientific">Streptomyces boetiae</name>
    <dbReference type="NCBI Taxonomy" id="3075541"/>
    <lineage>
        <taxon>Bacteria</taxon>
        <taxon>Bacillati</taxon>
        <taxon>Actinomycetota</taxon>
        <taxon>Actinomycetes</taxon>
        <taxon>Kitasatosporales</taxon>
        <taxon>Streptomycetaceae</taxon>
        <taxon>Streptomyces</taxon>
    </lineage>
</organism>
<name>A0ABU2L5R0_9ACTN</name>
<keyword evidence="2" id="KW-0472">Membrane</keyword>
<dbReference type="EMBL" id="JAVREN010000007">
    <property type="protein sequence ID" value="MDT0306776.1"/>
    <property type="molecule type" value="Genomic_DNA"/>
</dbReference>
<reference evidence="5" key="1">
    <citation type="submission" date="2023-07" db="EMBL/GenBank/DDBJ databases">
        <title>30 novel species of actinomycetes from the DSMZ collection.</title>
        <authorList>
            <person name="Nouioui I."/>
        </authorList>
    </citation>
    <scope>NUCLEOTIDE SEQUENCE [LARGE SCALE GENOMIC DNA]</scope>
    <source>
        <strain evidence="5">DSM 44917</strain>
    </source>
</reference>
<feature type="chain" id="PRO_5045724880" evidence="3">
    <location>
        <begin position="34"/>
        <end position="345"/>
    </location>
</feature>
<accession>A0ABU2L5R0</accession>